<comment type="caution">
    <text evidence="2">The sequence shown here is derived from an EMBL/GenBank/DDBJ whole genome shotgun (WGS) entry which is preliminary data.</text>
</comment>
<gene>
    <name evidence="2" type="ORF">GCM10009801_09190</name>
</gene>
<reference evidence="2 3" key="1">
    <citation type="journal article" date="2019" name="Int. J. Syst. Evol. Microbiol.">
        <title>The Global Catalogue of Microorganisms (GCM) 10K type strain sequencing project: providing services to taxonomists for standard genome sequencing and annotation.</title>
        <authorList>
            <consortium name="The Broad Institute Genomics Platform"/>
            <consortium name="The Broad Institute Genome Sequencing Center for Infectious Disease"/>
            <person name="Wu L."/>
            <person name="Ma J."/>
        </authorList>
    </citation>
    <scope>NUCLEOTIDE SEQUENCE [LARGE SCALE GENOMIC DNA]</scope>
    <source>
        <strain evidence="2 3">JCM 15478</strain>
    </source>
</reference>
<organism evidence="2 3">
    <name type="scientific">Streptomyces albiaxialis</name>
    <dbReference type="NCBI Taxonomy" id="329523"/>
    <lineage>
        <taxon>Bacteria</taxon>
        <taxon>Bacillati</taxon>
        <taxon>Actinomycetota</taxon>
        <taxon>Actinomycetes</taxon>
        <taxon>Kitasatosporales</taxon>
        <taxon>Streptomycetaceae</taxon>
        <taxon>Streptomyces</taxon>
    </lineage>
</organism>
<evidence type="ECO:0008006" key="4">
    <source>
        <dbReference type="Google" id="ProtNLM"/>
    </source>
</evidence>
<dbReference type="Proteomes" id="UP001500016">
    <property type="component" value="Unassembled WGS sequence"/>
</dbReference>
<evidence type="ECO:0000256" key="1">
    <source>
        <dbReference type="SAM" id="MobiDB-lite"/>
    </source>
</evidence>
<evidence type="ECO:0000313" key="2">
    <source>
        <dbReference type="EMBL" id="GAA2064512.1"/>
    </source>
</evidence>
<accession>A0ABN2VKA5</accession>
<protein>
    <recommendedName>
        <fullName evidence="4">DNA-binding protein</fullName>
    </recommendedName>
</protein>
<evidence type="ECO:0000313" key="3">
    <source>
        <dbReference type="Proteomes" id="UP001500016"/>
    </source>
</evidence>
<dbReference type="EMBL" id="BAAAPE010000001">
    <property type="protein sequence ID" value="GAA2064512.1"/>
    <property type="molecule type" value="Genomic_DNA"/>
</dbReference>
<proteinExistence type="predicted"/>
<keyword evidence="3" id="KW-1185">Reference proteome</keyword>
<feature type="region of interest" description="Disordered" evidence="1">
    <location>
        <begin position="96"/>
        <end position="169"/>
    </location>
</feature>
<name>A0ABN2VKA5_9ACTN</name>
<sequence length="326" mass="34602">MRINRSARTRCFTVLGNEVLRDRRLSFTARGLLAYLLSLPDGAREDVRTLADKNPGLGRRGVAKALDELIEFGYYVRRTVRNPDSGQVRTETYVFDAPHTAEAPLPTRAGTGQAETGDAGASPRGNKNPEEETTHPVPTATDAEPSGEWAEGTAPPTTSPPAPMPEATGRGAALLSRLGSFEPRLALSAADALALAPLATRWLEAGVPELEARSLLTAGLPRVVHSPRAFLADRLVRKLPVPPAHRDEAAPAAPLLECAECRDPLPRGQKAGICAICVGSASPAAEAAPVTDTVSDRVALLRTMLRARRQPLQAEPDQRGTAAFAG</sequence>
<dbReference type="RefSeq" id="WP_344524153.1">
    <property type="nucleotide sequence ID" value="NZ_BAAAPE010000001.1"/>
</dbReference>